<evidence type="ECO:0000256" key="5">
    <source>
        <dbReference type="ARBA" id="ARBA00049534"/>
    </source>
</evidence>
<feature type="binding site" evidence="6">
    <location>
        <position position="166"/>
    </location>
    <ligand>
        <name>substrate</name>
    </ligand>
</feature>
<feature type="binding site" evidence="6">
    <location>
        <position position="159"/>
    </location>
    <ligand>
        <name>substrate</name>
    </ligand>
</feature>
<dbReference type="NCBIfam" id="TIGR03814">
    <property type="entry name" value="Gln_ase"/>
    <property type="match status" value="1"/>
</dbReference>
<sequence length="306" mass="32092">MDLSAIVSEIAEAMQSETDRGAVATYIPELGAVDPDQFGLAIWQPDGEVFAAGDADTPFSIQSISKVFTLTLAMREMGESLWHRVGIEPSGNPFNSIVQLEAEHGKPRNPLINAGAIIVADCLAAGRSAGEAQAAVTGFVQRAAGDASIAINPAVARSELLTGQRNRALAHFMSAEGNLRNPVEKVLEIYFAQCALSLTCRQLALAGRYLAMEGQVNDDVLTPPHRVRQILALMLTCGHYDGSGAFAYRVGIPGKSGVGGGILAIVPGRASIAVWSPGLGPNGNSLLGTRAMELLAARTGWSVFAP</sequence>
<dbReference type="HAMAP" id="MF_00313">
    <property type="entry name" value="Glutaminase"/>
    <property type="match status" value="1"/>
</dbReference>
<dbReference type="Gene3D" id="3.40.710.10">
    <property type="entry name" value="DD-peptidase/beta-lactamase superfamily"/>
    <property type="match status" value="1"/>
</dbReference>
<dbReference type="SUPFAM" id="SSF56601">
    <property type="entry name" value="beta-lactamase/transpeptidase-like"/>
    <property type="match status" value="1"/>
</dbReference>
<dbReference type="GO" id="GO:0006537">
    <property type="term" value="P:glutamate biosynthetic process"/>
    <property type="evidence" value="ECO:0007669"/>
    <property type="project" value="TreeGrafter"/>
</dbReference>
<dbReference type="Proteomes" id="UP000464495">
    <property type="component" value="Chromosome"/>
</dbReference>
<organism evidence="7 8">
    <name type="scientific">Algicella marina</name>
    <dbReference type="NCBI Taxonomy" id="2683284"/>
    <lineage>
        <taxon>Bacteria</taxon>
        <taxon>Pseudomonadati</taxon>
        <taxon>Pseudomonadota</taxon>
        <taxon>Alphaproteobacteria</taxon>
        <taxon>Rhodobacterales</taxon>
        <taxon>Paracoccaceae</taxon>
        <taxon>Algicella</taxon>
    </lineage>
</organism>
<dbReference type="AlphaFoldDB" id="A0A6P1SV08"/>
<dbReference type="EC" id="3.5.1.2" evidence="3 6"/>
<dbReference type="FunFam" id="3.40.710.10:FF:000005">
    <property type="entry name" value="Glutaminase"/>
    <property type="match status" value="1"/>
</dbReference>
<keyword evidence="4 6" id="KW-0378">Hydrolase</keyword>
<comment type="similarity">
    <text evidence="1 6">Belongs to the glutaminase family.</text>
</comment>
<feature type="binding site" evidence="6">
    <location>
        <position position="190"/>
    </location>
    <ligand>
        <name>substrate</name>
    </ligand>
</feature>
<reference evidence="7 8" key="1">
    <citation type="submission" date="2019-12" db="EMBL/GenBank/DDBJ databases">
        <title>Complete genome sequence of Algicella marina strain 9Alg 56(T) isolated from the red alga Tichocarpus crinitus.</title>
        <authorList>
            <person name="Kim S.-G."/>
            <person name="Nedashkovskaya O.I."/>
        </authorList>
    </citation>
    <scope>NUCLEOTIDE SEQUENCE [LARGE SCALE GENOMIC DNA]</scope>
    <source>
        <strain evidence="7 8">9Alg 56</strain>
    </source>
</reference>
<comment type="subunit">
    <text evidence="2 6">Homotetramer.</text>
</comment>
<dbReference type="InterPro" id="IPR015868">
    <property type="entry name" value="Glutaminase"/>
</dbReference>
<feature type="binding site" evidence="6">
    <location>
        <position position="258"/>
    </location>
    <ligand>
        <name>substrate</name>
    </ligand>
</feature>
<evidence type="ECO:0000256" key="3">
    <source>
        <dbReference type="ARBA" id="ARBA00012918"/>
    </source>
</evidence>
<evidence type="ECO:0000313" key="8">
    <source>
        <dbReference type="Proteomes" id="UP000464495"/>
    </source>
</evidence>
<comment type="catalytic activity">
    <reaction evidence="5 6">
        <text>L-glutamine + H2O = L-glutamate + NH4(+)</text>
        <dbReference type="Rhea" id="RHEA:15889"/>
        <dbReference type="ChEBI" id="CHEBI:15377"/>
        <dbReference type="ChEBI" id="CHEBI:28938"/>
        <dbReference type="ChEBI" id="CHEBI:29985"/>
        <dbReference type="ChEBI" id="CHEBI:58359"/>
        <dbReference type="EC" id="3.5.1.2"/>
    </reaction>
</comment>
<dbReference type="InterPro" id="IPR012338">
    <property type="entry name" value="Beta-lactam/transpept-like"/>
</dbReference>
<dbReference type="PANTHER" id="PTHR12544:SF29">
    <property type="entry name" value="GLUTAMINASE"/>
    <property type="match status" value="1"/>
</dbReference>
<keyword evidence="8" id="KW-1185">Reference proteome</keyword>
<evidence type="ECO:0000256" key="6">
    <source>
        <dbReference type="HAMAP-Rule" id="MF_00313"/>
    </source>
</evidence>
<evidence type="ECO:0000256" key="4">
    <source>
        <dbReference type="ARBA" id="ARBA00022801"/>
    </source>
</evidence>
<feature type="binding site" evidence="6">
    <location>
        <position position="113"/>
    </location>
    <ligand>
        <name>substrate</name>
    </ligand>
</feature>
<proteinExistence type="inferred from homology"/>
<evidence type="ECO:0000256" key="2">
    <source>
        <dbReference type="ARBA" id="ARBA00011881"/>
    </source>
</evidence>
<dbReference type="GO" id="GO:0006543">
    <property type="term" value="P:L-glutamine catabolic process"/>
    <property type="evidence" value="ECO:0007669"/>
    <property type="project" value="TreeGrafter"/>
</dbReference>
<dbReference type="Pfam" id="PF04960">
    <property type="entry name" value="Glutaminase"/>
    <property type="match status" value="1"/>
</dbReference>
<gene>
    <name evidence="6" type="primary">glsA</name>
    <name evidence="7" type="ORF">GO499_03315</name>
</gene>
<evidence type="ECO:0000313" key="7">
    <source>
        <dbReference type="EMBL" id="QHQ34288.1"/>
    </source>
</evidence>
<dbReference type="EMBL" id="CP046620">
    <property type="protein sequence ID" value="QHQ34288.1"/>
    <property type="molecule type" value="Genomic_DNA"/>
</dbReference>
<dbReference type="PANTHER" id="PTHR12544">
    <property type="entry name" value="GLUTAMINASE"/>
    <property type="match status" value="1"/>
</dbReference>
<dbReference type="GO" id="GO:0004359">
    <property type="term" value="F:glutaminase activity"/>
    <property type="evidence" value="ECO:0007669"/>
    <property type="project" value="UniProtKB-UniRule"/>
</dbReference>
<dbReference type="RefSeq" id="WP_161860859.1">
    <property type="nucleotide sequence ID" value="NZ_CP046620.1"/>
</dbReference>
<name>A0A6P1SV08_9RHOB</name>
<feature type="binding site" evidence="6">
    <location>
        <position position="63"/>
    </location>
    <ligand>
        <name>substrate</name>
    </ligand>
</feature>
<keyword evidence="6" id="KW-0007">Acetylation</keyword>
<dbReference type="KEGG" id="amaq:GO499_03315"/>
<accession>A0A6P1SV08</accession>
<protein>
    <recommendedName>
        <fullName evidence="3 6">Glutaminase</fullName>
        <ecNumber evidence="3 6">3.5.1.2</ecNumber>
    </recommendedName>
</protein>
<feature type="binding site" evidence="6">
    <location>
        <position position="240"/>
    </location>
    <ligand>
        <name>substrate</name>
    </ligand>
</feature>
<dbReference type="NCBIfam" id="NF002133">
    <property type="entry name" value="PRK00971.1-2"/>
    <property type="match status" value="1"/>
</dbReference>
<evidence type="ECO:0000256" key="1">
    <source>
        <dbReference type="ARBA" id="ARBA00011076"/>
    </source>
</evidence>